<keyword evidence="3" id="KW-1185">Reference proteome</keyword>
<proteinExistence type="predicted"/>
<dbReference type="GeneID" id="90035346"/>
<dbReference type="Proteomes" id="UP001498771">
    <property type="component" value="Unassembled WGS sequence"/>
</dbReference>
<evidence type="ECO:0000313" key="3">
    <source>
        <dbReference type="Proteomes" id="UP001498771"/>
    </source>
</evidence>
<feature type="region of interest" description="Disordered" evidence="1">
    <location>
        <begin position="75"/>
        <end position="161"/>
    </location>
</feature>
<reference evidence="2 3" key="1">
    <citation type="submission" date="2024-03" db="EMBL/GenBank/DDBJ databases">
        <title>Genome-scale model development and genomic sequencing of the oleaginous clade Lipomyces.</title>
        <authorList>
            <consortium name="Lawrence Berkeley National Laboratory"/>
            <person name="Czajka J.J."/>
            <person name="Han Y."/>
            <person name="Kim J."/>
            <person name="Mondo S.J."/>
            <person name="Hofstad B.A."/>
            <person name="Robles A."/>
            <person name="Haridas S."/>
            <person name="Riley R."/>
            <person name="LaButti K."/>
            <person name="Pangilinan J."/>
            <person name="Andreopoulos W."/>
            <person name="Lipzen A."/>
            <person name="Yan J."/>
            <person name="Wang M."/>
            <person name="Ng V."/>
            <person name="Grigoriev I.V."/>
            <person name="Spatafora J.W."/>
            <person name="Magnuson J.K."/>
            <person name="Baker S.E."/>
            <person name="Pomraning K.R."/>
        </authorList>
    </citation>
    <scope>NUCLEOTIDE SEQUENCE [LARGE SCALE GENOMIC DNA]</scope>
    <source>
        <strain evidence="2 3">Phaff 52-87</strain>
    </source>
</reference>
<name>A0ABR1F4X8_9ASCO</name>
<evidence type="ECO:0000313" key="2">
    <source>
        <dbReference type="EMBL" id="KAK7204908.1"/>
    </source>
</evidence>
<organism evidence="2 3">
    <name type="scientific">Myxozyma melibiosi</name>
    <dbReference type="NCBI Taxonomy" id="54550"/>
    <lineage>
        <taxon>Eukaryota</taxon>
        <taxon>Fungi</taxon>
        <taxon>Dikarya</taxon>
        <taxon>Ascomycota</taxon>
        <taxon>Saccharomycotina</taxon>
        <taxon>Lipomycetes</taxon>
        <taxon>Lipomycetales</taxon>
        <taxon>Lipomycetaceae</taxon>
        <taxon>Myxozyma</taxon>
    </lineage>
</organism>
<sequence length="274" mass="29701">MTDDESLVNSPRIHANSAAYEVLSEGDKSEISEPDDADLYDEEIVPWFEITPNDSPDDRTRSTEPVIQNADEMTSATTVKNGNHHPVQDPAIYKSSLDDDPDDGNRDPSLSQVAPVQSQVIRSTKPPSLASATPQRLGNAGLTLKTRRSLNSKTKNPPISKKPLGSGLQLEFLYLVETTSGHLTELSAFKRSWACDGKSLALSADVLAAKAIVTGDFSGFGDEEPVALPYVLALTTDPDFDQLCTDLIDSLEIILKPDRKLKKNDCGRSAFGLS</sequence>
<protein>
    <submittedName>
        <fullName evidence="2">Uncharacterized protein</fullName>
    </submittedName>
</protein>
<accession>A0ABR1F4X8</accession>
<evidence type="ECO:0000256" key="1">
    <source>
        <dbReference type="SAM" id="MobiDB-lite"/>
    </source>
</evidence>
<dbReference type="RefSeq" id="XP_064767941.1">
    <property type="nucleotide sequence ID" value="XM_064909834.1"/>
</dbReference>
<feature type="compositionally biased region" description="Polar residues" evidence="1">
    <location>
        <begin position="108"/>
        <end position="136"/>
    </location>
</feature>
<dbReference type="EMBL" id="JBBJBU010000006">
    <property type="protein sequence ID" value="KAK7204908.1"/>
    <property type="molecule type" value="Genomic_DNA"/>
</dbReference>
<comment type="caution">
    <text evidence="2">The sequence shown here is derived from an EMBL/GenBank/DDBJ whole genome shotgun (WGS) entry which is preliminary data.</text>
</comment>
<gene>
    <name evidence="2" type="ORF">BZA70DRAFT_166575</name>
</gene>